<dbReference type="GO" id="GO:0006397">
    <property type="term" value="P:mRNA processing"/>
    <property type="evidence" value="ECO:0007669"/>
    <property type="project" value="UniProtKB-KW"/>
</dbReference>
<dbReference type="InterPro" id="IPR048995">
    <property type="entry name" value="STL11/RBM22-like_N"/>
</dbReference>
<dbReference type="PANTHER" id="PTHR14089:SF6">
    <property type="entry name" value="PRE-MRNA-SPLICING FACTOR RBM22"/>
    <property type="match status" value="1"/>
</dbReference>
<keyword evidence="3" id="KW-0507">mRNA processing</keyword>
<dbReference type="InterPro" id="IPR039171">
    <property type="entry name" value="Cwc2/Slt11"/>
</dbReference>
<evidence type="ECO:0000313" key="14">
    <source>
        <dbReference type="Proteomes" id="UP000271087"/>
    </source>
</evidence>
<dbReference type="GO" id="GO:0008380">
    <property type="term" value="P:RNA splicing"/>
    <property type="evidence" value="ECO:0007669"/>
    <property type="project" value="UniProtKB-KW"/>
</dbReference>
<name>A0A182EIN1_ONCOC</name>
<keyword evidence="6 11" id="KW-0863">Zinc-finger</keyword>
<proteinExistence type="inferred from homology"/>
<gene>
    <name evidence="13" type="ORF">NOO_LOCUS7963</name>
</gene>
<dbReference type="AlphaFoldDB" id="A0A182EIN1"/>
<comment type="similarity">
    <text evidence="2">Belongs to the SLT11 family.</text>
</comment>
<keyword evidence="14" id="KW-1185">Reference proteome</keyword>
<feature type="zinc finger region" description="C3H1-type" evidence="11">
    <location>
        <begin position="217"/>
        <end position="244"/>
    </location>
</feature>
<evidence type="ECO:0000256" key="11">
    <source>
        <dbReference type="PROSITE-ProRule" id="PRU00723"/>
    </source>
</evidence>
<dbReference type="GO" id="GO:0071006">
    <property type="term" value="C:U2-type catalytic step 1 spliceosome"/>
    <property type="evidence" value="ECO:0007669"/>
    <property type="project" value="TreeGrafter"/>
</dbReference>
<evidence type="ECO:0000256" key="4">
    <source>
        <dbReference type="ARBA" id="ARBA00022723"/>
    </source>
</evidence>
<evidence type="ECO:0000259" key="12">
    <source>
        <dbReference type="PROSITE" id="PS50103"/>
    </source>
</evidence>
<dbReference type="WBParaSite" id="nOo.2.0.1.t07963-RA">
    <property type="protein sequence ID" value="nOo.2.0.1.t07963-RA"/>
    <property type="gene ID" value="nOo.2.0.1.g07963"/>
</dbReference>
<dbReference type="GO" id="GO:0000974">
    <property type="term" value="C:Prp19 complex"/>
    <property type="evidence" value="ECO:0007669"/>
    <property type="project" value="TreeGrafter"/>
</dbReference>
<evidence type="ECO:0000256" key="7">
    <source>
        <dbReference type="ARBA" id="ARBA00022833"/>
    </source>
</evidence>
<protein>
    <submittedName>
        <fullName evidence="15">C3H1-type domain-containing protein</fullName>
    </submittedName>
</protein>
<evidence type="ECO:0000256" key="10">
    <source>
        <dbReference type="ARBA" id="ARBA00023242"/>
    </source>
</evidence>
<dbReference type="SMART" id="SM00356">
    <property type="entry name" value="ZnF_C3H1"/>
    <property type="match status" value="1"/>
</dbReference>
<dbReference type="Gene3D" id="4.10.1000.10">
    <property type="entry name" value="Zinc finger, CCCH-type"/>
    <property type="match status" value="1"/>
</dbReference>
<evidence type="ECO:0000313" key="15">
    <source>
        <dbReference type="WBParaSite" id="nOo.2.0.1.t07963-RA"/>
    </source>
</evidence>
<dbReference type="OrthoDB" id="10259600at2759"/>
<keyword evidence="10" id="KW-0539">Nucleus</keyword>
<evidence type="ECO:0000256" key="5">
    <source>
        <dbReference type="ARBA" id="ARBA00022728"/>
    </source>
</evidence>
<dbReference type="GO" id="GO:0017070">
    <property type="term" value="F:U6 snRNA binding"/>
    <property type="evidence" value="ECO:0007669"/>
    <property type="project" value="TreeGrafter"/>
</dbReference>
<dbReference type="Pfam" id="PF21369">
    <property type="entry name" value="STL11_N"/>
    <property type="match status" value="1"/>
</dbReference>
<dbReference type="InterPro" id="IPR000571">
    <property type="entry name" value="Znf_CCCH"/>
</dbReference>
<sequence length="290" mass="33498">MFPAEMIDITAKMLELIGKYGEIDQSRGDKLEIKKGVLTLGLKLFIHLFSKKCSRSDSIINIAGYHMALSKSSYNRKIWEGSTCNSSELDLQLKNRYGAECKICQRPFTCFRWMPEKGMRCKKTEVCQICAKMKNVCQTCLLDFEFGLSMQVRDQALQIQDDLSRKGASRDYYVQNQERELAFTFDTTSNDAVAKISDSASNDLLKKFAQNQPYYQRNKPHICSFFIEGECRRGEECPYRHEKPSDPDDRLSHQNILDRYHGNNDPVAKKLLTRAKTHNDYCVSNINYKT</sequence>
<dbReference type="FunFam" id="4.10.1000.10:FF:000006">
    <property type="entry name" value="Putative pre-mrna-splicing factor rbm22"/>
    <property type="match status" value="1"/>
</dbReference>
<evidence type="ECO:0000256" key="1">
    <source>
        <dbReference type="ARBA" id="ARBA00004123"/>
    </source>
</evidence>
<dbReference type="GO" id="GO:0008270">
    <property type="term" value="F:zinc ion binding"/>
    <property type="evidence" value="ECO:0007669"/>
    <property type="project" value="UniProtKB-KW"/>
</dbReference>
<evidence type="ECO:0000256" key="9">
    <source>
        <dbReference type="ARBA" id="ARBA00023187"/>
    </source>
</evidence>
<accession>A0A182EIN1</accession>
<evidence type="ECO:0000256" key="2">
    <source>
        <dbReference type="ARBA" id="ARBA00007781"/>
    </source>
</evidence>
<evidence type="ECO:0000256" key="3">
    <source>
        <dbReference type="ARBA" id="ARBA00022664"/>
    </source>
</evidence>
<dbReference type="InterPro" id="IPR036855">
    <property type="entry name" value="Znf_CCCH_sf"/>
</dbReference>
<dbReference type="GO" id="GO:0071007">
    <property type="term" value="C:U2-type catalytic step 2 spliceosome"/>
    <property type="evidence" value="ECO:0007669"/>
    <property type="project" value="TreeGrafter"/>
</dbReference>
<keyword evidence="9" id="KW-0508">mRNA splicing</keyword>
<evidence type="ECO:0000256" key="8">
    <source>
        <dbReference type="ARBA" id="ARBA00022884"/>
    </source>
</evidence>
<dbReference type="PANTHER" id="PTHR14089">
    <property type="entry name" value="PRE-MRNA-SPLICING FACTOR RBM22"/>
    <property type="match status" value="1"/>
</dbReference>
<feature type="domain" description="C3H1-type" evidence="12">
    <location>
        <begin position="217"/>
        <end position="244"/>
    </location>
</feature>
<keyword evidence="4 11" id="KW-0479">Metal-binding</keyword>
<reference evidence="13 14" key="2">
    <citation type="submission" date="2018-08" db="EMBL/GenBank/DDBJ databases">
        <authorList>
            <person name="Laetsch R D."/>
            <person name="Stevens L."/>
            <person name="Kumar S."/>
            <person name="Blaxter L. M."/>
        </authorList>
    </citation>
    <scope>NUCLEOTIDE SEQUENCE [LARGE SCALE GENOMIC DNA]</scope>
</reference>
<dbReference type="Proteomes" id="UP000271087">
    <property type="component" value="Unassembled WGS sequence"/>
</dbReference>
<dbReference type="SUPFAM" id="SSF90229">
    <property type="entry name" value="CCCH zinc finger"/>
    <property type="match status" value="1"/>
</dbReference>
<keyword evidence="5" id="KW-0747">Spliceosome</keyword>
<comment type="subcellular location">
    <subcellularLocation>
        <location evidence="1">Nucleus</location>
    </subcellularLocation>
</comment>
<keyword evidence="8" id="KW-0694">RNA-binding</keyword>
<organism evidence="15">
    <name type="scientific">Onchocerca ochengi</name>
    <name type="common">Filarial nematode worm</name>
    <dbReference type="NCBI Taxonomy" id="42157"/>
    <lineage>
        <taxon>Eukaryota</taxon>
        <taxon>Metazoa</taxon>
        <taxon>Ecdysozoa</taxon>
        <taxon>Nematoda</taxon>
        <taxon>Chromadorea</taxon>
        <taxon>Rhabditida</taxon>
        <taxon>Spirurina</taxon>
        <taxon>Spiruromorpha</taxon>
        <taxon>Filarioidea</taxon>
        <taxon>Onchocercidae</taxon>
        <taxon>Onchocerca</taxon>
    </lineage>
</organism>
<dbReference type="STRING" id="42157.A0A182EIN1"/>
<dbReference type="EMBL" id="UYRW01003077">
    <property type="protein sequence ID" value="VDK87847.1"/>
    <property type="molecule type" value="Genomic_DNA"/>
</dbReference>
<dbReference type="GO" id="GO:0036002">
    <property type="term" value="F:pre-mRNA binding"/>
    <property type="evidence" value="ECO:0007669"/>
    <property type="project" value="TreeGrafter"/>
</dbReference>
<reference evidence="15" key="1">
    <citation type="submission" date="2016-06" db="UniProtKB">
        <authorList>
            <consortium name="WormBaseParasite"/>
        </authorList>
    </citation>
    <scope>IDENTIFICATION</scope>
</reference>
<dbReference type="PROSITE" id="PS50103">
    <property type="entry name" value="ZF_C3H1"/>
    <property type="match status" value="1"/>
</dbReference>
<keyword evidence="7 11" id="KW-0862">Zinc</keyword>
<evidence type="ECO:0000313" key="13">
    <source>
        <dbReference type="EMBL" id="VDK87847.1"/>
    </source>
</evidence>
<evidence type="ECO:0000256" key="6">
    <source>
        <dbReference type="ARBA" id="ARBA00022771"/>
    </source>
</evidence>